<accession>A0AAD8EID0</accession>
<dbReference type="PROSITE" id="PS51039">
    <property type="entry name" value="ZF_AN1"/>
    <property type="match status" value="1"/>
</dbReference>
<keyword evidence="1" id="KW-0479">Metal-binding</keyword>
<dbReference type="PANTHER" id="PTHR14677">
    <property type="entry name" value="ARSENITE INDUCUBLE RNA ASSOCIATED PROTEIN AIP-1-RELATED"/>
    <property type="match status" value="1"/>
</dbReference>
<protein>
    <recommendedName>
        <fullName evidence="5">AN1-type domain-containing protein</fullName>
    </recommendedName>
</protein>
<dbReference type="Pfam" id="PF01428">
    <property type="entry name" value="zf-AN1"/>
    <property type="match status" value="1"/>
</dbReference>
<dbReference type="InterPro" id="IPR000058">
    <property type="entry name" value="Znf_AN1"/>
</dbReference>
<evidence type="ECO:0000256" key="4">
    <source>
        <dbReference type="PROSITE-ProRule" id="PRU00449"/>
    </source>
</evidence>
<proteinExistence type="predicted"/>
<dbReference type="Proteomes" id="UP001233999">
    <property type="component" value="Unassembled WGS sequence"/>
</dbReference>
<dbReference type="GO" id="GO:0008270">
    <property type="term" value="F:zinc ion binding"/>
    <property type="evidence" value="ECO:0007669"/>
    <property type="project" value="UniProtKB-KW"/>
</dbReference>
<keyword evidence="3" id="KW-0862">Zinc</keyword>
<evidence type="ECO:0000256" key="2">
    <source>
        <dbReference type="ARBA" id="ARBA00022771"/>
    </source>
</evidence>
<sequence>MELPKLGERCSHQSCKQLDFLPFQCTHCKCIFCKEHYMPDNHKCNLSVNVPFNEVQPTSYYCKFQGCNSVSPVEMCCPVCKEHFCLQHRHHGCIDKDQKERIKERDKWDAPKKQFEIAKAEADRQIDTNITRARKKDNKTALKVQLMRLKGKAAGNKGIPTTDRAYFLVHLPSILSKKSQAVFVSKQWSTGRVIDSIADICGVINKNNELNANKLRLFHHDGGAIVCSEMEKKFEQLLNDGTVTEGESLILEYTSESCIRLEDIEHYKD</sequence>
<dbReference type="AlphaFoldDB" id="A0AAD8EID0"/>
<keyword evidence="2 4" id="KW-0863">Zinc-finger</keyword>
<dbReference type="Gene3D" id="4.10.1110.10">
    <property type="entry name" value="AN1-like Zinc finger"/>
    <property type="match status" value="2"/>
</dbReference>
<evidence type="ECO:0000313" key="7">
    <source>
        <dbReference type="Proteomes" id="UP001233999"/>
    </source>
</evidence>
<dbReference type="InterPro" id="IPR057358">
    <property type="entry name" value="UBL_ZFAND1-like"/>
</dbReference>
<dbReference type="SMART" id="SM00154">
    <property type="entry name" value="ZnF_AN1"/>
    <property type="match status" value="2"/>
</dbReference>
<comment type="caution">
    <text evidence="6">The sequence shown here is derived from an EMBL/GenBank/DDBJ whole genome shotgun (WGS) entry which is preliminary data.</text>
</comment>
<name>A0AAD8EID0_DIPPU</name>
<evidence type="ECO:0000256" key="3">
    <source>
        <dbReference type="ARBA" id="ARBA00022833"/>
    </source>
</evidence>
<dbReference type="PANTHER" id="PTHR14677:SF37">
    <property type="entry name" value="AN1-TYPE ZINC FINGER PROTEIN 1"/>
    <property type="match status" value="1"/>
</dbReference>
<gene>
    <name evidence="6" type="ORF">L9F63_001994</name>
</gene>
<dbReference type="Pfam" id="PF25327">
    <property type="entry name" value="UBL_ZFAND1"/>
    <property type="match status" value="1"/>
</dbReference>
<dbReference type="SUPFAM" id="SSF118310">
    <property type="entry name" value="AN1-like Zinc finger"/>
    <property type="match status" value="2"/>
</dbReference>
<dbReference type="GO" id="GO:0035617">
    <property type="term" value="P:stress granule disassembly"/>
    <property type="evidence" value="ECO:0007669"/>
    <property type="project" value="TreeGrafter"/>
</dbReference>
<keyword evidence="7" id="KW-1185">Reference proteome</keyword>
<dbReference type="InterPro" id="IPR035896">
    <property type="entry name" value="AN1-like_Znf"/>
</dbReference>
<dbReference type="EMBL" id="JASPKZ010003868">
    <property type="protein sequence ID" value="KAJ9591388.1"/>
    <property type="molecule type" value="Genomic_DNA"/>
</dbReference>
<reference evidence="6" key="2">
    <citation type="submission" date="2023-05" db="EMBL/GenBank/DDBJ databases">
        <authorList>
            <person name="Fouks B."/>
        </authorList>
    </citation>
    <scope>NUCLEOTIDE SEQUENCE</scope>
    <source>
        <strain evidence="6">Stay&amp;Tobe</strain>
        <tissue evidence="6">Testes</tissue>
    </source>
</reference>
<reference evidence="6" key="1">
    <citation type="journal article" date="2023" name="IScience">
        <title>Live-bearing cockroach genome reveals convergent evolutionary mechanisms linked to viviparity in insects and beyond.</title>
        <authorList>
            <person name="Fouks B."/>
            <person name="Harrison M.C."/>
            <person name="Mikhailova A.A."/>
            <person name="Marchal E."/>
            <person name="English S."/>
            <person name="Carruthers M."/>
            <person name="Jennings E.C."/>
            <person name="Chiamaka E.L."/>
            <person name="Frigard R.A."/>
            <person name="Pippel M."/>
            <person name="Attardo G.M."/>
            <person name="Benoit J.B."/>
            <person name="Bornberg-Bauer E."/>
            <person name="Tobe S.S."/>
        </authorList>
    </citation>
    <scope>NUCLEOTIDE SEQUENCE</scope>
    <source>
        <strain evidence="6">Stay&amp;Tobe</strain>
    </source>
</reference>
<feature type="domain" description="AN1-type" evidence="5">
    <location>
        <begin position="4"/>
        <end position="52"/>
    </location>
</feature>
<evidence type="ECO:0000313" key="6">
    <source>
        <dbReference type="EMBL" id="KAJ9591388.1"/>
    </source>
</evidence>
<organism evidence="6 7">
    <name type="scientific">Diploptera punctata</name>
    <name type="common">Pacific beetle cockroach</name>
    <dbReference type="NCBI Taxonomy" id="6984"/>
    <lineage>
        <taxon>Eukaryota</taxon>
        <taxon>Metazoa</taxon>
        <taxon>Ecdysozoa</taxon>
        <taxon>Arthropoda</taxon>
        <taxon>Hexapoda</taxon>
        <taxon>Insecta</taxon>
        <taxon>Pterygota</taxon>
        <taxon>Neoptera</taxon>
        <taxon>Polyneoptera</taxon>
        <taxon>Dictyoptera</taxon>
        <taxon>Blattodea</taxon>
        <taxon>Blaberoidea</taxon>
        <taxon>Blaberidae</taxon>
        <taxon>Diplopterinae</taxon>
        <taxon>Diploptera</taxon>
    </lineage>
</organism>
<dbReference type="GO" id="GO:0010494">
    <property type="term" value="C:cytoplasmic stress granule"/>
    <property type="evidence" value="ECO:0007669"/>
    <property type="project" value="TreeGrafter"/>
</dbReference>
<evidence type="ECO:0000256" key="1">
    <source>
        <dbReference type="ARBA" id="ARBA00022723"/>
    </source>
</evidence>
<evidence type="ECO:0000259" key="5">
    <source>
        <dbReference type="PROSITE" id="PS51039"/>
    </source>
</evidence>